<keyword evidence="2" id="KW-1185">Reference proteome</keyword>
<name>A1ZNH2_MICM2</name>
<sequence>MYSTTFSKITVCKSLSNRRIGIKPLRLAIKLLAYIEAFLIDLTIKKYQ</sequence>
<gene>
    <name evidence="1" type="ORF">M23134_02193</name>
</gene>
<accession>A1ZNH2</accession>
<dbReference type="Proteomes" id="UP000004095">
    <property type="component" value="Unassembled WGS sequence"/>
</dbReference>
<dbReference type="AlphaFoldDB" id="A1ZNH2"/>
<reference evidence="1 2" key="1">
    <citation type="submission" date="2007-01" db="EMBL/GenBank/DDBJ databases">
        <authorList>
            <person name="Haygood M."/>
            <person name="Podell S."/>
            <person name="Anderson C."/>
            <person name="Hopkinson B."/>
            <person name="Roe K."/>
            <person name="Barbeau K."/>
            <person name="Gaasterland T."/>
            <person name="Ferriera S."/>
            <person name="Johnson J."/>
            <person name="Kravitz S."/>
            <person name="Beeson K."/>
            <person name="Sutton G."/>
            <person name="Rogers Y.-H."/>
            <person name="Friedman R."/>
            <person name="Frazier M."/>
            <person name="Venter J.C."/>
        </authorList>
    </citation>
    <scope>NUCLEOTIDE SEQUENCE [LARGE SCALE GENOMIC DNA]</scope>
    <source>
        <strain evidence="1 2">ATCC 23134</strain>
    </source>
</reference>
<protein>
    <submittedName>
        <fullName evidence="1">Uncharacterized protein</fullName>
    </submittedName>
</protein>
<proteinExistence type="predicted"/>
<evidence type="ECO:0000313" key="1">
    <source>
        <dbReference type="EMBL" id="EAY28083.1"/>
    </source>
</evidence>
<organism evidence="1 2">
    <name type="scientific">Microscilla marina ATCC 23134</name>
    <dbReference type="NCBI Taxonomy" id="313606"/>
    <lineage>
        <taxon>Bacteria</taxon>
        <taxon>Pseudomonadati</taxon>
        <taxon>Bacteroidota</taxon>
        <taxon>Cytophagia</taxon>
        <taxon>Cytophagales</taxon>
        <taxon>Microscillaceae</taxon>
        <taxon>Microscilla</taxon>
    </lineage>
</organism>
<dbReference type="EMBL" id="AAWS01000018">
    <property type="protein sequence ID" value="EAY28083.1"/>
    <property type="molecule type" value="Genomic_DNA"/>
</dbReference>
<evidence type="ECO:0000313" key="2">
    <source>
        <dbReference type="Proteomes" id="UP000004095"/>
    </source>
</evidence>
<comment type="caution">
    <text evidence="1">The sequence shown here is derived from an EMBL/GenBank/DDBJ whole genome shotgun (WGS) entry which is preliminary data.</text>
</comment>